<name>A0A6B9SVM2_9CAUD</name>
<organism evidence="1 2">
    <name type="scientific">Sphaerotilus phage vB_SnaP-R1</name>
    <dbReference type="NCBI Taxonomy" id="2696336"/>
    <lineage>
        <taxon>Viruses</taxon>
        <taxon>Duplodnaviria</taxon>
        <taxon>Heunggongvirae</taxon>
        <taxon>Uroviricota</taxon>
        <taxon>Caudoviricetes</taxon>
        <taxon>Autographivirales</taxon>
        <taxon>Autoscriptoviridae</taxon>
        <taxon>Natansvirus</taxon>
        <taxon>Natansvirus SnaPR1</taxon>
    </lineage>
</organism>
<accession>A0A6B9SVM2</accession>
<proteinExistence type="predicted"/>
<evidence type="ECO:0000313" key="2">
    <source>
        <dbReference type="Proteomes" id="UP000464416"/>
    </source>
</evidence>
<reference evidence="1 2" key="1">
    <citation type="submission" date="2019-12" db="EMBL/GenBank/DDBJ databases">
        <title>The first sequenced Sphaerotilus natans bacteriophage genome is one of a kind - characterization and potential to control this filamentous bacterium in WWTP.</title>
        <authorList>
            <person name="Ferreira R."/>
            <person name="Amado R."/>
            <person name="Padrao J."/>
            <person name="Ferreira V."/>
            <person name="Dias N.M."/>
            <person name="Melo L.D.R."/>
            <person name="Azeredo J."/>
            <person name="Santos S.B."/>
            <person name="Nicolau A."/>
        </authorList>
    </citation>
    <scope>NUCLEOTIDE SEQUENCE [LARGE SCALE GENOMIC DNA]</scope>
</reference>
<protein>
    <submittedName>
        <fullName evidence="1">Uncharacterized protein</fullName>
    </submittedName>
</protein>
<dbReference type="EMBL" id="MN844877">
    <property type="protein sequence ID" value="QHJ75352.1"/>
    <property type="molecule type" value="Genomic_DNA"/>
</dbReference>
<sequence length="88" mass="9764">MSIVNTGLTRRILNAVINLHRRAVVAECEALDRRADGLFSAAEQQKKVVAAEHERLEAIRLDAVRAEQEADAAWQAADSELAQYPVRP</sequence>
<keyword evidence="2" id="KW-1185">Reference proteome</keyword>
<gene>
    <name evidence="1" type="ORF">SnaR1_gp10</name>
</gene>
<evidence type="ECO:0000313" key="1">
    <source>
        <dbReference type="EMBL" id="QHJ75352.1"/>
    </source>
</evidence>
<dbReference type="Proteomes" id="UP000464416">
    <property type="component" value="Segment"/>
</dbReference>